<dbReference type="Pfam" id="PF14525">
    <property type="entry name" value="AraC_binding_2"/>
    <property type="match status" value="1"/>
</dbReference>
<evidence type="ECO:0000313" key="6">
    <source>
        <dbReference type="EMBL" id="MCO1656431.1"/>
    </source>
</evidence>
<reference evidence="6" key="1">
    <citation type="submission" date="2021-04" db="EMBL/GenBank/DDBJ databases">
        <title>Pseudonocardia sp. nov., isolated from sandy soil of mangrove forest.</title>
        <authorList>
            <person name="Zan Z."/>
            <person name="Huang R."/>
            <person name="Liu W."/>
        </authorList>
    </citation>
    <scope>NUCLEOTIDE SEQUENCE</scope>
    <source>
        <strain evidence="6">S2-4</strain>
    </source>
</reference>
<dbReference type="Gene3D" id="1.10.10.60">
    <property type="entry name" value="Homeodomain-like"/>
    <property type="match status" value="1"/>
</dbReference>
<dbReference type="PANTHER" id="PTHR46796">
    <property type="entry name" value="HTH-TYPE TRANSCRIPTIONAL ACTIVATOR RHAS-RELATED"/>
    <property type="match status" value="1"/>
</dbReference>
<evidence type="ECO:0000259" key="5">
    <source>
        <dbReference type="PROSITE" id="PS01124"/>
    </source>
</evidence>
<keyword evidence="3" id="KW-0804">Transcription</keyword>
<evidence type="ECO:0000256" key="1">
    <source>
        <dbReference type="ARBA" id="ARBA00023015"/>
    </source>
</evidence>
<name>A0ABT1A099_9PSEU</name>
<proteinExistence type="predicted"/>
<evidence type="ECO:0000256" key="2">
    <source>
        <dbReference type="ARBA" id="ARBA00023125"/>
    </source>
</evidence>
<dbReference type="EMBL" id="JAGSOV010000034">
    <property type="protein sequence ID" value="MCO1656431.1"/>
    <property type="molecule type" value="Genomic_DNA"/>
</dbReference>
<protein>
    <submittedName>
        <fullName evidence="6">AraC family transcriptional regulator</fullName>
    </submittedName>
</protein>
<keyword evidence="1" id="KW-0805">Transcription regulation</keyword>
<keyword evidence="7" id="KW-1185">Reference proteome</keyword>
<accession>A0ABT1A099</accession>
<evidence type="ECO:0000256" key="4">
    <source>
        <dbReference type="SAM" id="MobiDB-lite"/>
    </source>
</evidence>
<dbReference type="PROSITE" id="PS01124">
    <property type="entry name" value="HTH_ARAC_FAMILY_2"/>
    <property type="match status" value="1"/>
</dbReference>
<evidence type="ECO:0000256" key="3">
    <source>
        <dbReference type="ARBA" id="ARBA00023163"/>
    </source>
</evidence>
<sequence length="341" mass="36855">MTTAQLPDESDYRVGAPLGFTSTDPDEVEVRTEALLQCDHRMTLLGGGPDFAARIGYRSVDGFSVMASTYARPVEIVCLPPIPWVTLSVISGGRALFTGAHGEDTVVAADRAAVLAYDCGVRMRWEPRVSQFMIAVSKSRIERFLQRLLQEPLREPLRFDTAVDLGGDGRGIAGSVSAIRRVLARYGPAGPPPVLIAELEHSLLSALLFGQRHNYSDAMLSPSPPPSARVVARVLELLESAWDAPLSIADLAEFAGVSQRSLHAAFHRQLGVSPMAYVRRRRLQRAREELLSAAPTGTTTVTYVALRNGFAHGGRFAAAYRRTFGESPSDTLRRGAATGAG</sequence>
<comment type="caution">
    <text evidence="6">The sequence shown here is derived from an EMBL/GenBank/DDBJ whole genome shotgun (WGS) entry which is preliminary data.</text>
</comment>
<feature type="region of interest" description="Disordered" evidence="4">
    <location>
        <begin position="1"/>
        <end position="20"/>
    </location>
</feature>
<dbReference type="InterPro" id="IPR050204">
    <property type="entry name" value="AraC_XylS_family_regulators"/>
</dbReference>
<evidence type="ECO:0000313" key="7">
    <source>
        <dbReference type="Proteomes" id="UP001165283"/>
    </source>
</evidence>
<feature type="domain" description="HTH araC/xylS-type" evidence="5">
    <location>
        <begin position="232"/>
        <end position="334"/>
    </location>
</feature>
<dbReference type="InterPro" id="IPR035418">
    <property type="entry name" value="AraC-bd_2"/>
</dbReference>
<dbReference type="SUPFAM" id="SSF46689">
    <property type="entry name" value="Homeodomain-like"/>
    <property type="match status" value="2"/>
</dbReference>
<dbReference type="PANTHER" id="PTHR46796:SF12">
    <property type="entry name" value="HTH-TYPE DNA-BINDING TRANSCRIPTIONAL ACTIVATOR EUTR"/>
    <property type="match status" value="1"/>
</dbReference>
<gene>
    <name evidence="6" type="ORF">KDL28_15325</name>
</gene>
<dbReference type="Proteomes" id="UP001165283">
    <property type="component" value="Unassembled WGS sequence"/>
</dbReference>
<organism evidence="6 7">
    <name type="scientific">Pseudonocardia humida</name>
    <dbReference type="NCBI Taxonomy" id="2800819"/>
    <lineage>
        <taxon>Bacteria</taxon>
        <taxon>Bacillati</taxon>
        <taxon>Actinomycetota</taxon>
        <taxon>Actinomycetes</taxon>
        <taxon>Pseudonocardiales</taxon>
        <taxon>Pseudonocardiaceae</taxon>
        <taxon>Pseudonocardia</taxon>
    </lineage>
</organism>
<dbReference type="SMART" id="SM00342">
    <property type="entry name" value="HTH_ARAC"/>
    <property type="match status" value="1"/>
</dbReference>
<dbReference type="RefSeq" id="WP_252439136.1">
    <property type="nucleotide sequence ID" value="NZ_JAGSOV010000034.1"/>
</dbReference>
<keyword evidence="2" id="KW-0238">DNA-binding</keyword>
<dbReference type="InterPro" id="IPR018060">
    <property type="entry name" value="HTH_AraC"/>
</dbReference>
<dbReference type="Pfam" id="PF12833">
    <property type="entry name" value="HTH_18"/>
    <property type="match status" value="1"/>
</dbReference>
<dbReference type="InterPro" id="IPR009057">
    <property type="entry name" value="Homeodomain-like_sf"/>
</dbReference>